<dbReference type="KEGG" id="mes:Meso_2253"/>
<dbReference type="STRING" id="266779.Meso_2253"/>
<name>Q11G32_CHESB</name>
<evidence type="ECO:0000256" key="1">
    <source>
        <dbReference type="ARBA" id="ARBA00004533"/>
    </source>
</evidence>
<dbReference type="GO" id="GO:1902600">
    <property type="term" value="P:proton transmembrane transport"/>
    <property type="evidence" value="ECO:0007669"/>
    <property type="project" value="UniProtKB-KW"/>
</dbReference>
<feature type="transmembrane region" description="Helical" evidence="24">
    <location>
        <begin position="32"/>
        <end position="50"/>
    </location>
</feature>
<keyword evidence="18 21" id="KW-0406">Ion transport</keyword>
<comment type="function">
    <text evidence="20">C-type cytochrome. Part of the cbb3-type cytochrome c oxidase complex. FixP subunit is required for transferring electrons from donor cytochrome c via its heme groups to FixO subunit. From there, electrons are shuttled to the catalytic binuclear center of FixN subunit where oxygen reduction takes place. The complex also functions as a proton pump.</text>
</comment>
<evidence type="ECO:0000256" key="4">
    <source>
        <dbReference type="ARBA" id="ARBA00011203"/>
    </source>
</evidence>
<keyword evidence="9 21" id="KW-0679">Respiratory chain</keyword>
<dbReference type="InterPro" id="IPR050597">
    <property type="entry name" value="Cytochrome_c_Oxidase_Subunit"/>
</dbReference>
<keyword evidence="8 21" id="KW-0349">Heme</keyword>
<feature type="binding site" description="covalent" evidence="23">
    <location>
        <position position="225"/>
    </location>
    <ligand>
        <name>heme c</name>
        <dbReference type="ChEBI" id="CHEBI:61717"/>
        <label>2</label>
    </ligand>
</feature>
<gene>
    <name evidence="26" type="ordered locus">Meso_2253</name>
</gene>
<comment type="pathway">
    <text evidence="2 21">Energy metabolism; oxidative phosphorylation.</text>
</comment>
<evidence type="ECO:0000256" key="6">
    <source>
        <dbReference type="ARBA" id="ARBA00022475"/>
    </source>
</evidence>
<keyword evidence="12" id="KW-0677">Repeat</keyword>
<feature type="binding site" description="covalent" evidence="23">
    <location>
        <position position="124"/>
    </location>
    <ligand>
        <name>heme c</name>
        <dbReference type="ChEBI" id="CHEBI:61717"/>
        <label>1</label>
    </ligand>
</feature>
<evidence type="ECO:0000256" key="9">
    <source>
        <dbReference type="ARBA" id="ARBA00022660"/>
    </source>
</evidence>
<evidence type="ECO:0000256" key="2">
    <source>
        <dbReference type="ARBA" id="ARBA00004673"/>
    </source>
</evidence>
<evidence type="ECO:0000256" key="23">
    <source>
        <dbReference type="PIRSR" id="PIRSR000006-2"/>
    </source>
</evidence>
<evidence type="ECO:0000256" key="22">
    <source>
        <dbReference type="PIRSR" id="PIRSR000006-1"/>
    </source>
</evidence>
<dbReference type="eggNOG" id="COG2010">
    <property type="taxonomic scope" value="Bacteria"/>
</dbReference>
<keyword evidence="19 21" id="KW-0472">Membrane</keyword>
<dbReference type="InterPro" id="IPR004678">
    <property type="entry name" value="Cyt_c_oxidase_cbb3_su3"/>
</dbReference>
<dbReference type="InterPro" id="IPR038414">
    <property type="entry name" value="CcoP_N_sf"/>
</dbReference>
<reference evidence="26" key="1">
    <citation type="submission" date="2006-06" db="EMBL/GenBank/DDBJ databases">
        <title>Complete sequence of chromosome of Chelativorans sp. BNC1.</title>
        <authorList>
            <consortium name="US DOE Joint Genome Institute"/>
            <person name="Copeland A."/>
            <person name="Lucas S."/>
            <person name="Lapidus A."/>
            <person name="Barry K."/>
            <person name="Detter J.C."/>
            <person name="Glavina del Rio T."/>
            <person name="Hammon N."/>
            <person name="Israni S."/>
            <person name="Dalin E."/>
            <person name="Tice H."/>
            <person name="Pitluck S."/>
            <person name="Chertkov O."/>
            <person name="Brettin T."/>
            <person name="Bruce D."/>
            <person name="Han C."/>
            <person name="Tapia R."/>
            <person name="Gilna P."/>
            <person name="Schmutz J."/>
            <person name="Larimer F."/>
            <person name="Land M."/>
            <person name="Hauser L."/>
            <person name="Kyrpides N."/>
            <person name="Mikhailova N."/>
            <person name="Richardson P."/>
        </authorList>
    </citation>
    <scope>NUCLEOTIDE SEQUENCE</scope>
    <source>
        <strain evidence="26">BNC1</strain>
    </source>
</reference>
<keyword evidence="17 21" id="KW-0408">Iron</keyword>
<dbReference type="Pfam" id="PF00034">
    <property type="entry name" value="Cytochrom_C"/>
    <property type="match status" value="1"/>
</dbReference>
<dbReference type="Gene3D" id="1.10.760.10">
    <property type="entry name" value="Cytochrome c-like domain"/>
    <property type="match status" value="2"/>
</dbReference>
<dbReference type="PRINTS" id="PR00605">
    <property type="entry name" value="CYTCHROMECIC"/>
</dbReference>
<evidence type="ECO:0000256" key="19">
    <source>
        <dbReference type="ARBA" id="ARBA00023136"/>
    </source>
</evidence>
<dbReference type="OrthoDB" id="9811281at2"/>
<evidence type="ECO:0000256" key="17">
    <source>
        <dbReference type="ARBA" id="ARBA00023004"/>
    </source>
</evidence>
<dbReference type="Gene3D" id="6.10.280.130">
    <property type="match status" value="1"/>
</dbReference>
<dbReference type="InterPro" id="IPR032858">
    <property type="entry name" value="CcoP_N"/>
</dbReference>
<comment type="subcellular location">
    <subcellularLocation>
        <location evidence="1 21">Cell inner membrane</location>
    </subcellularLocation>
</comment>
<evidence type="ECO:0000256" key="3">
    <source>
        <dbReference type="ARBA" id="ARBA00006113"/>
    </source>
</evidence>
<dbReference type="EMBL" id="CP000390">
    <property type="protein sequence ID" value="ABG63643.1"/>
    <property type="molecule type" value="Genomic_DNA"/>
</dbReference>
<dbReference type="GO" id="GO:0009055">
    <property type="term" value="F:electron transfer activity"/>
    <property type="evidence" value="ECO:0007669"/>
    <property type="project" value="InterPro"/>
</dbReference>
<dbReference type="GO" id="GO:0006119">
    <property type="term" value="P:oxidative phosphorylation"/>
    <property type="evidence" value="ECO:0007669"/>
    <property type="project" value="UniProtKB-UniPathway"/>
</dbReference>
<feature type="domain" description="Cytochrome c" evidence="25">
    <location>
        <begin position="209"/>
        <end position="290"/>
    </location>
</feature>
<keyword evidence="15 24" id="KW-1133">Transmembrane helix</keyword>
<evidence type="ECO:0000256" key="16">
    <source>
        <dbReference type="ARBA" id="ARBA00023002"/>
    </source>
</evidence>
<keyword evidence="16 21" id="KW-0560">Oxidoreductase</keyword>
<dbReference type="AlphaFoldDB" id="Q11G32"/>
<feature type="binding site" description="axial binding residue" evidence="22">
    <location>
        <position position="172"/>
    </location>
    <ligand>
        <name>heme c</name>
        <dbReference type="ChEBI" id="CHEBI:61717"/>
        <label>2</label>
    </ligand>
    <ligandPart>
        <name>Fe</name>
        <dbReference type="ChEBI" id="CHEBI:18248"/>
    </ligandPart>
</feature>
<keyword evidence="11 21" id="KW-0479">Metal-binding</keyword>
<evidence type="ECO:0000256" key="20">
    <source>
        <dbReference type="ARBA" id="ARBA00025525"/>
    </source>
</evidence>
<protein>
    <recommendedName>
        <fullName evidence="21">Cbb3-type cytochrome c oxidase subunit</fullName>
    </recommendedName>
</protein>
<feature type="binding site" description="axial binding residue" evidence="22">
    <location>
        <position position="226"/>
    </location>
    <ligand>
        <name>heme c</name>
        <dbReference type="ChEBI" id="CHEBI:61717"/>
        <label>2</label>
    </ligand>
    <ligandPart>
        <name>Fe</name>
        <dbReference type="ChEBI" id="CHEBI:18248"/>
    </ligandPart>
</feature>
<dbReference type="GO" id="GO:0005886">
    <property type="term" value="C:plasma membrane"/>
    <property type="evidence" value="ECO:0007669"/>
    <property type="project" value="UniProtKB-SubCell"/>
</dbReference>
<evidence type="ECO:0000259" key="25">
    <source>
        <dbReference type="PROSITE" id="PS51007"/>
    </source>
</evidence>
<keyword evidence="7 21" id="KW-0997">Cell inner membrane</keyword>
<feature type="binding site" description="covalent" evidence="23">
    <location>
        <position position="222"/>
    </location>
    <ligand>
        <name>heme c</name>
        <dbReference type="ChEBI" id="CHEBI:61717"/>
        <label>2</label>
    </ligand>
</feature>
<dbReference type="PIRSF" id="PIRSF000006">
    <property type="entry name" value="Cbb3-Cox_fixP"/>
    <property type="match status" value="1"/>
</dbReference>
<dbReference type="GO" id="GO:0020037">
    <property type="term" value="F:heme binding"/>
    <property type="evidence" value="ECO:0007669"/>
    <property type="project" value="InterPro"/>
</dbReference>
<evidence type="ECO:0000256" key="11">
    <source>
        <dbReference type="ARBA" id="ARBA00022723"/>
    </source>
</evidence>
<dbReference type="InterPro" id="IPR036909">
    <property type="entry name" value="Cyt_c-like_dom_sf"/>
</dbReference>
<comment type="subunit">
    <text evidence="4">Component of the cbb3-type cytochrome c oxidase at least composed of FixN, FixO, FixQ and FixP.</text>
</comment>
<feature type="binding site" description="axial binding residue" evidence="22">
    <location>
        <position position="267"/>
    </location>
    <ligand>
        <name>heme c</name>
        <dbReference type="ChEBI" id="CHEBI:61717"/>
        <label>1</label>
    </ligand>
    <ligandPart>
        <name>Fe</name>
        <dbReference type="ChEBI" id="CHEBI:18248"/>
    </ligandPart>
</feature>
<evidence type="ECO:0000256" key="24">
    <source>
        <dbReference type="SAM" id="Phobius"/>
    </source>
</evidence>
<feature type="binding site" description="covalent" evidence="23">
    <location>
        <position position="121"/>
    </location>
    <ligand>
        <name>heme c</name>
        <dbReference type="ChEBI" id="CHEBI:61717"/>
        <label>1</label>
    </ligand>
</feature>
<dbReference type="UniPathway" id="UPA00705"/>
<evidence type="ECO:0000256" key="18">
    <source>
        <dbReference type="ARBA" id="ARBA00023065"/>
    </source>
</evidence>
<evidence type="ECO:0000256" key="8">
    <source>
        <dbReference type="ARBA" id="ARBA00022617"/>
    </source>
</evidence>
<feature type="domain" description="Cytochrome c" evidence="25">
    <location>
        <begin position="108"/>
        <end position="197"/>
    </location>
</feature>
<dbReference type="GO" id="GO:0016491">
    <property type="term" value="F:oxidoreductase activity"/>
    <property type="evidence" value="ECO:0007669"/>
    <property type="project" value="UniProtKB-KW"/>
</dbReference>
<evidence type="ECO:0000313" key="26">
    <source>
        <dbReference type="EMBL" id="ABG63643.1"/>
    </source>
</evidence>
<comment type="similarity">
    <text evidence="3 21">Belongs to the CcoP / FixP family.</text>
</comment>
<keyword evidence="14 21" id="KW-0249">Electron transport</keyword>
<evidence type="ECO:0000256" key="5">
    <source>
        <dbReference type="ARBA" id="ARBA00022448"/>
    </source>
</evidence>
<feature type="binding site" description="axial binding residue" evidence="22">
    <location>
        <position position="125"/>
    </location>
    <ligand>
        <name>heme c</name>
        <dbReference type="ChEBI" id="CHEBI:61717"/>
        <label>1</label>
    </ligand>
    <ligandPart>
        <name>Fe</name>
        <dbReference type="ChEBI" id="CHEBI:18248"/>
    </ligandPart>
</feature>
<dbReference type="Pfam" id="PF14715">
    <property type="entry name" value="FixP_N"/>
    <property type="match status" value="1"/>
</dbReference>
<evidence type="ECO:0000256" key="14">
    <source>
        <dbReference type="ARBA" id="ARBA00022982"/>
    </source>
</evidence>
<keyword evidence="5 21" id="KW-0813">Transport</keyword>
<evidence type="ECO:0000256" key="10">
    <source>
        <dbReference type="ARBA" id="ARBA00022692"/>
    </source>
</evidence>
<organism evidence="26">
    <name type="scientific">Chelativorans sp. (strain BNC1)</name>
    <dbReference type="NCBI Taxonomy" id="266779"/>
    <lineage>
        <taxon>Bacteria</taxon>
        <taxon>Pseudomonadati</taxon>
        <taxon>Pseudomonadota</taxon>
        <taxon>Alphaproteobacteria</taxon>
        <taxon>Hyphomicrobiales</taxon>
        <taxon>Phyllobacteriaceae</taxon>
        <taxon>Chelativorans</taxon>
    </lineage>
</organism>
<evidence type="ECO:0000256" key="7">
    <source>
        <dbReference type="ARBA" id="ARBA00022519"/>
    </source>
</evidence>
<proteinExistence type="inferred from homology"/>
<dbReference type="PANTHER" id="PTHR33751">
    <property type="entry name" value="CBB3-TYPE CYTOCHROME C OXIDASE SUBUNIT FIXP"/>
    <property type="match status" value="1"/>
</dbReference>
<keyword evidence="10 24" id="KW-0812">Transmembrane</keyword>
<keyword evidence="13 21" id="KW-0375">Hydrogen ion transport</keyword>
<sequence>MALGERDPVTGKHTTGHEWNGIKELDNRVPRAVFFFLLATILFSIVYWVLMPAWPLGVTYTKGLLGIDQRATVEKAVEEAAARRAAWTDEIARLDFAEITGSPELMRIVRESGSTLFGDNCAVCHGTDAKGNPGFPSLADDSWLWGGDPEIVAETLRIGINSTHPETRFAQMPAFGRDGILDRAAISSIVSLIRNNAEGIDDLGPLDAKGIEEGTQLFAENCAACHGAEGRGDPAMGVPDLMDDSWVTGSDRTTLIRIISQGRQGHMPHWEDRLTETDRKILALYVTEIAKRQAETVR</sequence>
<dbReference type="GO" id="GO:0005506">
    <property type="term" value="F:iron ion binding"/>
    <property type="evidence" value="ECO:0007669"/>
    <property type="project" value="InterPro"/>
</dbReference>
<comment type="cofactor">
    <cofactor evidence="21 23">
        <name>heme c</name>
        <dbReference type="ChEBI" id="CHEBI:61717"/>
    </cofactor>
    <text evidence="21 23">Binds 2 heme C groups per subunit.</text>
</comment>
<dbReference type="InterPro" id="IPR009056">
    <property type="entry name" value="Cyt_c-like_dom"/>
</dbReference>
<dbReference type="HOGENOM" id="CLU_047545_2_0_5"/>
<accession>Q11G32</accession>
<dbReference type="Pfam" id="PF13442">
    <property type="entry name" value="Cytochrome_CBB3"/>
    <property type="match status" value="1"/>
</dbReference>
<dbReference type="NCBIfam" id="TIGR00782">
    <property type="entry name" value="ccoP"/>
    <property type="match status" value="1"/>
</dbReference>
<dbReference type="SUPFAM" id="SSF46626">
    <property type="entry name" value="Cytochrome c"/>
    <property type="match status" value="2"/>
</dbReference>
<evidence type="ECO:0000256" key="21">
    <source>
        <dbReference type="PIRNR" id="PIRNR000006"/>
    </source>
</evidence>
<evidence type="ECO:0000256" key="12">
    <source>
        <dbReference type="ARBA" id="ARBA00022737"/>
    </source>
</evidence>
<evidence type="ECO:0000256" key="15">
    <source>
        <dbReference type="ARBA" id="ARBA00022989"/>
    </source>
</evidence>
<dbReference type="InterPro" id="IPR008168">
    <property type="entry name" value="Cyt_C_IC"/>
</dbReference>
<keyword evidence="6 21" id="KW-1003">Cell membrane</keyword>
<evidence type="ECO:0000256" key="13">
    <source>
        <dbReference type="ARBA" id="ARBA00022781"/>
    </source>
</evidence>
<dbReference type="PROSITE" id="PS51007">
    <property type="entry name" value="CYTC"/>
    <property type="match status" value="2"/>
</dbReference>
<dbReference type="PANTHER" id="PTHR33751:SF1">
    <property type="entry name" value="CBB3-TYPE CYTOCHROME C OXIDASE SUBUNIT FIXP"/>
    <property type="match status" value="1"/>
</dbReference>